<dbReference type="GO" id="GO:0003676">
    <property type="term" value="F:nucleic acid binding"/>
    <property type="evidence" value="ECO:0007669"/>
    <property type="project" value="InterPro"/>
</dbReference>
<evidence type="ECO:0000259" key="1">
    <source>
        <dbReference type="Pfam" id="PF11645"/>
    </source>
</evidence>
<proteinExistence type="predicted"/>
<keyword evidence="3" id="KW-1185">Reference proteome</keyword>
<dbReference type="KEGG" id="vg:40070758"/>
<dbReference type="Pfam" id="PF11645">
    <property type="entry name" value="PDDEXK_5"/>
    <property type="match status" value="1"/>
</dbReference>
<feature type="domain" description="PD(D/E)XK endonuclease" evidence="1">
    <location>
        <begin position="3"/>
        <end position="64"/>
    </location>
</feature>
<name>A0A142F1Q7_9CAUD</name>
<dbReference type="EMBL" id="KU665491">
    <property type="protein sequence ID" value="AMQ66714.1"/>
    <property type="molecule type" value="Genomic_DNA"/>
</dbReference>
<evidence type="ECO:0000313" key="2">
    <source>
        <dbReference type="EMBL" id="AMQ66714.1"/>
    </source>
</evidence>
<dbReference type="RefSeq" id="YP_009595200.1">
    <property type="nucleotide sequence ID" value="NC_041879.1"/>
</dbReference>
<organism evidence="2 3">
    <name type="scientific">Bacillus phage Mgbh1</name>
    <dbReference type="NCBI Taxonomy" id="1796993"/>
    <lineage>
        <taxon>Viruses</taxon>
        <taxon>Duplodnaviria</taxon>
        <taxon>Heunggongvirae</taxon>
        <taxon>Uroviricota</taxon>
        <taxon>Caudoviricetes</taxon>
        <taxon>Magadivirus</taxon>
        <taxon>Magadivirus Mgbh1</taxon>
    </lineage>
</organism>
<dbReference type="GeneID" id="40070758"/>
<accession>A0A142F1Q7</accession>
<dbReference type="InterPro" id="IPR021671">
    <property type="entry name" value="PD(D/E)XK_Endonuc"/>
</dbReference>
<dbReference type="Proteomes" id="UP000224134">
    <property type="component" value="Segment"/>
</dbReference>
<reference evidence="2 3" key="1">
    <citation type="submission" date="2016-02" db="EMBL/GenBank/DDBJ databases">
        <title>Isolation and characterization of bacteriophages from East Africa Rift Valley soda lakes.</title>
        <authorList>
            <person name="van Zyl L.J."/>
            <person name="Nemavhulani S."/>
            <person name="Cowan D.A."/>
            <person name="Trindade M.I."/>
        </authorList>
    </citation>
    <scope>NUCLEOTIDE SEQUENCE [LARGE SCALE GENOMIC DNA]</scope>
</reference>
<dbReference type="Gene3D" id="3.40.1350.10">
    <property type="match status" value="1"/>
</dbReference>
<sequence>MAHETAKVGAVSEQLAVAILMANGWDVNIPVAVEAYDLIAEDPEDKRLKRIQVKTVKVRKDAGNKGQLVIKGVKSSGKVYTEDEAHYLAGLYGTYLFLVPNTGQTEYAAKDATQACKKWRTLTLDKRN</sequence>
<dbReference type="InterPro" id="IPR011856">
    <property type="entry name" value="tRNA_endonuc-like_dom_sf"/>
</dbReference>
<evidence type="ECO:0000313" key="3">
    <source>
        <dbReference type="Proteomes" id="UP000224134"/>
    </source>
</evidence>
<protein>
    <recommendedName>
        <fullName evidence="1">PD(D/E)XK endonuclease domain-containing protein</fullName>
    </recommendedName>
</protein>